<protein>
    <submittedName>
        <fullName evidence="1">Uncharacterized protein</fullName>
    </submittedName>
</protein>
<keyword evidence="2" id="KW-1185">Reference proteome</keyword>
<comment type="caution">
    <text evidence="1">The sequence shown here is derived from an EMBL/GenBank/DDBJ whole genome shotgun (WGS) entry which is preliminary data.</text>
</comment>
<reference evidence="1 2" key="1">
    <citation type="submission" date="2024-09" db="EMBL/GenBank/DDBJ databases">
        <authorList>
            <person name="Sun Q."/>
            <person name="Mori K."/>
        </authorList>
    </citation>
    <scope>NUCLEOTIDE SEQUENCE [LARGE SCALE GENOMIC DNA]</scope>
    <source>
        <strain evidence="1 2">NCAIM B.01794</strain>
    </source>
</reference>
<gene>
    <name evidence="1" type="ORF">ACFFGX_04240</name>
</gene>
<dbReference type="Proteomes" id="UP001589891">
    <property type="component" value="Unassembled WGS sequence"/>
</dbReference>
<accession>A0ABV6SH31</accession>
<proteinExistence type="predicted"/>
<evidence type="ECO:0000313" key="1">
    <source>
        <dbReference type="EMBL" id="MFC0708834.1"/>
    </source>
</evidence>
<organism evidence="1 2">
    <name type="scientific">Azorhizophilus paspali</name>
    <name type="common">Azotobacter paspali</name>
    <dbReference type="NCBI Taxonomy" id="69963"/>
    <lineage>
        <taxon>Bacteria</taxon>
        <taxon>Pseudomonadati</taxon>
        <taxon>Pseudomonadota</taxon>
        <taxon>Gammaproteobacteria</taxon>
        <taxon>Pseudomonadales</taxon>
        <taxon>Pseudomonadaceae</taxon>
        <taxon>Azorhizophilus</taxon>
    </lineage>
</organism>
<name>A0ABV6SH31_AZOPA</name>
<dbReference type="RefSeq" id="WP_376943163.1">
    <property type="nucleotide sequence ID" value="NZ_JBHLSS010000028.1"/>
</dbReference>
<sequence>MSTLAIAATTAYRSRVALAAAEGGPLPRAAWLAFGADDSPYSLDDTALGAEWLRVATTNVTDGPLLTVTGVLDGAAAGLNVLREVGVFAADGTLMGRRVLTPKELEPGTVLEFEITFQY</sequence>
<dbReference type="EMBL" id="JBHLSS010000028">
    <property type="protein sequence ID" value="MFC0708834.1"/>
    <property type="molecule type" value="Genomic_DNA"/>
</dbReference>
<evidence type="ECO:0000313" key="2">
    <source>
        <dbReference type="Proteomes" id="UP001589891"/>
    </source>
</evidence>